<dbReference type="GO" id="GO:0003677">
    <property type="term" value="F:DNA binding"/>
    <property type="evidence" value="ECO:0007669"/>
    <property type="project" value="TreeGrafter"/>
</dbReference>
<name>A0A3P6F6M2_BRAOL</name>
<feature type="compositionally biased region" description="Polar residues" evidence="3">
    <location>
        <begin position="30"/>
        <end position="44"/>
    </location>
</feature>
<evidence type="ECO:0000256" key="2">
    <source>
        <dbReference type="ARBA" id="ARBA00023054"/>
    </source>
</evidence>
<feature type="compositionally biased region" description="Basic and acidic residues" evidence="3">
    <location>
        <begin position="229"/>
        <end position="246"/>
    </location>
</feature>
<dbReference type="PANTHER" id="PTHR22691:SF8">
    <property type="entry name" value="PROTEIN SPT2 HOMOLOG"/>
    <property type="match status" value="1"/>
</dbReference>
<evidence type="ECO:0008006" key="5">
    <source>
        <dbReference type="Google" id="ProtNLM"/>
    </source>
</evidence>
<gene>
    <name evidence="4" type="ORF">BOLC1T00129H</name>
</gene>
<evidence type="ECO:0000313" key="4">
    <source>
        <dbReference type="EMBL" id="VDD47740.1"/>
    </source>
</evidence>
<dbReference type="InterPro" id="IPR013256">
    <property type="entry name" value="Chromatin_SPT2"/>
</dbReference>
<dbReference type="PANTHER" id="PTHR22691">
    <property type="entry name" value="YEAST SPT2-RELATED"/>
    <property type="match status" value="1"/>
</dbReference>
<keyword evidence="2" id="KW-0175">Coiled coil</keyword>
<comment type="similarity">
    <text evidence="1">Belongs to the SPT2 family.</text>
</comment>
<protein>
    <recommendedName>
        <fullName evidence="5">SPT2 chromatin protein</fullName>
    </recommendedName>
</protein>
<evidence type="ECO:0000256" key="3">
    <source>
        <dbReference type="SAM" id="MobiDB-lite"/>
    </source>
</evidence>
<dbReference type="SMART" id="SM00784">
    <property type="entry name" value="SPT2"/>
    <property type="match status" value="1"/>
</dbReference>
<reference evidence="4" key="1">
    <citation type="submission" date="2018-11" db="EMBL/GenBank/DDBJ databases">
        <authorList>
            <consortium name="Genoscope - CEA"/>
            <person name="William W."/>
        </authorList>
    </citation>
    <scope>NUCLEOTIDE SEQUENCE</scope>
</reference>
<dbReference type="GO" id="GO:0006360">
    <property type="term" value="P:transcription by RNA polymerase I"/>
    <property type="evidence" value="ECO:0007669"/>
    <property type="project" value="TreeGrafter"/>
</dbReference>
<evidence type="ECO:0000256" key="1">
    <source>
        <dbReference type="ARBA" id="ARBA00006461"/>
    </source>
</evidence>
<feature type="region of interest" description="Disordered" evidence="3">
    <location>
        <begin position="29"/>
        <end position="48"/>
    </location>
</feature>
<feature type="compositionally biased region" description="Polar residues" evidence="3">
    <location>
        <begin position="163"/>
        <end position="180"/>
    </location>
</feature>
<organism evidence="4">
    <name type="scientific">Brassica oleracea</name>
    <name type="common">Wild cabbage</name>
    <dbReference type="NCBI Taxonomy" id="3712"/>
    <lineage>
        <taxon>Eukaryota</taxon>
        <taxon>Viridiplantae</taxon>
        <taxon>Streptophyta</taxon>
        <taxon>Embryophyta</taxon>
        <taxon>Tracheophyta</taxon>
        <taxon>Spermatophyta</taxon>
        <taxon>Magnoliopsida</taxon>
        <taxon>eudicotyledons</taxon>
        <taxon>Gunneridae</taxon>
        <taxon>Pentapetalae</taxon>
        <taxon>rosids</taxon>
        <taxon>malvids</taxon>
        <taxon>Brassicales</taxon>
        <taxon>Brassicaceae</taxon>
        <taxon>Brassiceae</taxon>
        <taxon>Brassica</taxon>
    </lineage>
</organism>
<dbReference type="GO" id="GO:0006334">
    <property type="term" value="P:nucleosome assembly"/>
    <property type="evidence" value="ECO:0007669"/>
    <property type="project" value="TreeGrafter"/>
</dbReference>
<dbReference type="GO" id="GO:0005730">
    <property type="term" value="C:nucleolus"/>
    <property type="evidence" value="ECO:0007669"/>
    <property type="project" value="TreeGrafter"/>
</dbReference>
<dbReference type="Pfam" id="PF08243">
    <property type="entry name" value="SPT2"/>
    <property type="match status" value="1"/>
</dbReference>
<proteinExistence type="inferred from homology"/>
<dbReference type="EMBL" id="LR031878">
    <property type="protein sequence ID" value="VDD47740.1"/>
    <property type="molecule type" value="Genomic_DNA"/>
</dbReference>
<feature type="region of interest" description="Disordered" evidence="3">
    <location>
        <begin position="147"/>
        <end position="289"/>
    </location>
</feature>
<feature type="compositionally biased region" description="Basic and acidic residues" evidence="3">
    <location>
        <begin position="203"/>
        <end position="214"/>
    </location>
</feature>
<dbReference type="AlphaFoldDB" id="A0A3P6F6M2"/>
<dbReference type="GO" id="GO:0042393">
    <property type="term" value="F:histone binding"/>
    <property type="evidence" value="ECO:0007669"/>
    <property type="project" value="TreeGrafter"/>
</dbReference>
<accession>A0A3P6F6M2</accession>
<sequence length="365" mass="42158">MSTSYLRELKQRSETEFLEFRQRIKESIRNKTQNGNDLAPTSDSMPRKRKLPYEFGSFFGPSQPGIASRVLQESKSLLKDELLATNALDSIQTVSLITFTLQLFLFHTFCKSTSALEANELKRKAKELKESRDYSFLFSDDAELPVSIKEPPSSLKAPVPKSRPSSIGNHSRPGSSTKGQPHTKPGSAINSQTHEPSSKLRPQRPDPTRKSVMDHRKKPHSSSKPLSSDPKEQRVKQRKVSTEIKRSSQMVPRQQALPPLKHHRMISKPPLKQAHQLKKKKKVTEEDEEALRMVREMCKTERFARRDLDDYDDRGMEASLEDIIKEEKRSEKLAKKEDAEQLRLIEEEERRERVLRKEKRQKLSH</sequence>